<comment type="caution">
    <text evidence="7">Lacks conserved residue(s) required for the propagation of feature annotation.</text>
</comment>
<evidence type="ECO:0000256" key="5">
    <source>
        <dbReference type="ARBA" id="ARBA00022989"/>
    </source>
</evidence>
<organism evidence="8 9">
    <name type="scientific">Flavobacterium luteum</name>
    <dbReference type="NCBI Taxonomy" id="2026654"/>
    <lineage>
        <taxon>Bacteria</taxon>
        <taxon>Pseudomonadati</taxon>
        <taxon>Bacteroidota</taxon>
        <taxon>Flavobacteriia</taxon>
        <taxon>Flavobacteriales</taxon>
        <taxon>Flavobacteriaceae</taxon>
        <taxon>Flavobacterium</taxon>
    </lineage>
</organism>
<keyword evidence="6 7" id="KW-0472">Membrane</keyword>
<gene>
    <name evidence="8" type="ORF">F6464_00385</name>
</gene>
<dbReference type="NCBIfam" id="TIGR00056">
    <property type="entry name" value="MlaE family lipid ABC transporter permease subunit"/>
    <property type="match status" value="1"/>
</dbReference>
<keyword evidence="9" id="KW-1185">Reference proteome</keyword>
<evidence type="ECO:0000256" key="1">
    <source>
        <dbReference type="ARBA" id="ARBA00004141"/>
    </source>
</evidence>
<accession>A0A7J5AJK9</accession>
<evidence type="ECO:0000256" key="2">
    <source>
        <dbReference type="ARBA" id="ARBA00007556"/>
    </source>
</evidence>
<feature type="transmembrane region" description="Helical" evidence="7">
    <location>
        <begin position="43"/>
        <end position="64"/>
    </location>
</feature>
<dbReference type="PANTHER" id="PTHR30188:SF4">
    <property type="entry name" value="PROTEIN TRIGALACTOSYLDIACYLGLYCEROL 1, CHLOROPLASTIC"/>
    <property type="match status" value="1"/>
</dbReference>
<dbReference type="EMBL" id="WAEM01000001">
    <property type="protein sequence ID" value="KAB1157578.1"/>
    <property type="molecule type" value="Genomic_DNA"/>
</dbReference>
<dbReference type="Proteomes" id="UP000490922">
    <property type="component" value="Unassembled WGS sequence"/>
</dbReference>
<evidence type="ECO:0000256" key="6">
    <source>
        <dbReference type="ARBA" id="ARBA00023136"/>
    </source>
</evidence>
<evidence type="ECO:0000313" key="8">
    <source>
        <dbReference type="EMBL" id="KAB1157578.1"/>
    </source>
</evidence>
<dbReference type="RefSeq" id="WP_151105771.1">
    <property type="nucleotide sequence ID" value="NZ_WAEM01000001.1"/>
</dbReference>
<keyword evidence="5 7" id="KW-1133">Transmembrane helix</keyword>
<dbReference type="PANTHER" id="PTHR30188">
    <property type="entry name" value="ABC TRANSPORTER PERMEASE PROTEIN-RELATED"/>
    <property type="match status" value="1"/>
</dbReference>
<reference evidence="8 9" key="1">
    <citation type="submission" date="2019-09" db="EMBL/GenBank/DDBJ databases">
        <title>Flavobacterium sp. nov., isolated from glacier ice.</title>
        <authorList>
            <person name="Liu Q."/>
        </authorList>
    </citation>
    <scope>NUCLEOTIDE SEQUENCE [LARGE SCALE GENOMIC DNA]</scope>
    <source>
        <strain evidence="8 9">NBRC 112527</strain>
    </source>
</reference>
<comment type="similarity">
    <text evidence="2 7">Belongs to the MlaE permease family.</text>
</comment>
<proteinExistence type="inferred from homology"/>
<dbReference type="InterPro" id="IPR003453">
    <property type="entry name" value="ABC_MlaE_roteobac"/>
</dbReference>
<evidence type="ECO:0000313" key="9">
    <source>
        <dbReference type="Proteomes" id="UP000490922"/>
    </source>
</evidence>
<dbReference type="GO" id="GO:0005548">
    <property type="term" value="F:phospholipid transporter activity"/>
    <property type="evidence" value="ECO:0007669"/>
    <property type="project" value="TreeGrafter"/>
</dbReference>
<keyword evidence="4 7" id="KW-0812">Transmembrane</keyword>
<dbReference type="GO" id="GO:0043190">
    <property type="term" value="C:ATP-binding cassette (ABC) transporter complex"/>
    <property type="evidence" value="ECO:0007669"/>
    <property type="project" value="InterPro"/>
</dbReference>
<comment type="subcellular location">
    <subcellularLocation>
        <location evidence="1">Membrane</location>
        <topology evidence="1">Multi-pass membrane protein</topology>
    </subcellularLocation>
</comment>
<evidence type="ECO:0000256" key="4">
    <source>
        <dbReference type="ARBA" id="ARBA00022692"/>
    </source>
</evidence>
<evidence type="ECO:0000256" key="3">
    <source>
        <dbReference type="ARBA" id="ARBA00022448"/>
    </source>
</evidence>
<dbReference type="InterPro" id="IPR030802">
    <property type="entry name" value="Permease_MalE"/>
</dbReference>
<dbReference type="AlphaFoldDB" id="A0A7J5AJK9"/>
<comment type="caution">
    <text evidence="8">The sequence shown here is derived from an EMBL/GenBank/DDBJ whole genome shotgun (WGS) entry which is preliminary data.</text>
</comment>
<evidence type="ECO:0000256" key="7">
    <source>
        <dbReference type="RuleBase" id="RU362044"/>
    </source>
</evidence>
<feature type="transmembrane region" description="Helical" evidence="7">
    <location>
        <begin position="190"/>
        <end position="213"/>
    </location>
</feature>
<feature type="transmembrane region" description="Helical" evidence="7">
    <location>
        <begin position="140"/>
        <end position="166"/>
    </location>
</feature>
<keyword evidence="3" id="KW-0813">Transport</keyword>
<feature type="transmembrane region" description="Helical" evidence="7">
    <location>
        <begin position="225"/>
        <end position="247"/>
    </location>
</feature>
<name>A0A7J5AJK9_9FLAO</name>
<protein>
    <submittedName>
        <fullName evidence="8">ABC transporter permease</fullName>
    </submittedName>
</protein>
<dbReference type="Pfam" id="PF02405">
    <property type="entry name" value="MlaE"/>
    <property type="match status" value="1"/>
</dbReference>
<sequence length="252" mass="27577">METFLKNISYEIGDLSLFGLRFFEEIFRPSFEFKEFIRQCYVIGYKSLPLVSITSFIMGLVLTIQSRPAMSKFGAESWIPGMVSLSLIREIAPVITALICAGKIASGIGAELGSMKVTEQIDAMEVSAINPYRYLVVTRILAATLMVPILVIYADLIGLLGGYIGVNMHGDVNLVLYFSEVFESIKFLDIIPATIKTFFFGFFIGLIGCYKGFNASSGTESVGKAANSAVVSASLSIFIIDMIAVQLTDLLF</sequence>
<dbReference type="OrthoDB" id="9810518at2"/>